<keyword evidence="4 9" id="KW-0808">Transferase</keyword>
<comment type="pathway">
    <text evidence="1">Carbohydrate acid metabolism.</text>
</comment>
<evidence type="ECO:0000313" key="11">
    <source>
        <dbReference type="Proteomes" id="UP001596084"/>
    </source>
</evidence>
<evidence type="ECO:0000256" key="4">
    <source>
        <dbReference type="ARBA" id="ARBA00022679"/>
    </source>
</evidence>
<keyword evidence="7 9" id="KW-0067">ATP-binding</keyword>
<evidence type="ECO:0000256" key="5">
    <source>
        <dbReference type="ARBA" id="ARBA00022741"/>
    </source>
</evidence>
<evidence type="ECO:0000256" key="6">
    <source>
        <dbReference type="ARBA" id="ARBA00022777"/>
    </source>
</evidence>
<dbReference type="RefSeq" id="WP_377372050.1">
    <property type="nucleotide sequence ID" value="NZ_JBHSMX010000020.1"/>
</dbReference>
<dbReference type="PANTHER" id="PTHR43442:SF3">
    <property type="entry name" value="GLUCONOKINASE-RELATED"/>
    <property type="match status" value="1"/>
</dbReference>
<dbReference type="CDD" id="cd02021">
    <property type="entry name" value="GntK"/>
    <property type="match status" value="1"/>
</dbReference>
<dbReference type="Gene3D" id="3.40.50.300">
    <property type="entry name" value="P-loop containing nucleotide triphosphate hydrolases"/>
    <property type="match status" value="1"/>
</dbReference>
<gene>
    <name evidence="10" type="ORF">ACFPP7_12515</name>
</gene>
<dbReference type="InterPro" id="IPR027417">
    <property type="entry name" value="P-loop_NTPase"/>
</dbReference>
<dbReference type="EC" id="2.7.1.12" evidence="3 9"/>
<dbReference type="InterPro" id="IPR006001">
    <property type="entry name" value="Therm_gnt_kin"/>
</dbReference>
<dbReference type="NCBIfam" id="TIGR01313">
    <property type="entry name" value="therm_gnt_kin"/>
    <property type="match status" value="1"/>
</dbReference>
<dbReference type="Proteomes" id="UP001596084">
    <property type="component" value="Unassembled WGS sequence"/>
</dbReference>
<evidence type="ECO:0000256" key="1">
    <source>
        <dbReference type="ARBA" id="ARBA00004761"/>
    </source>
</evidence>
<organism evidence="10 11">
    <name type="scientific">Polaromonas jejuensis</name>
    <dbReference type="NCBI Taxonomy" id="457502"/>
    <lineage>
        <taxon>Bacteria</taxon>
        <taxon>Pseudomonadati</taxon>
        <taxon>Pseudomonadota</taxon>
        <taxon>Betaproteobacteria</taxon>
        <taxon>Burkholderiales</taxon>
        <taxon>Comamonadaceae</taxon>
        <taxon>Polaromonas</taxon>
    </lineage>
</organism>
<evidence type="ECO:0000256" key="7">
    <source>
        <dbReference type="ARBA" id="ARBA00022840"/>
    </source>
</evidence>
<dbReference type="PROSITE" id="PS51257">
    <property type="entry name" value="PROKAR_LIPOPROTEIN"/>
    <property type="match status" value="1"/>
</dbReference>
<comment type="caution">
    <text evidence="10">The sequence shown here is derived from an EMBL/GenBank/DDBJ whole genome shotgun (WGS) entry which is preliminary data.</text>
</comment>
<dbReference type="Pfam" id="PF13671">
    <property type="entry name" value="AAA_33"/>
    <property type="match status" value="1"/>
</dbReference>
<keyword evidence="11" id="KW-1185">Reference proteome</keyword>
<evidence type="ECO:0000256" key="9">
    <source>
        <dbReference type="RuleBase" id="RU363066"/>
    </source>
</evidence>
<dbReference type="EMBL" id="JBHSMX010000020">
    <property type="protein sequence ID" value="MFC5521733.1"/>
    <property type="molecule type" value="Genomic_DNA"/>
</dbReference>
<dbReference type="SUPFAM" id="SSF52540">
    <property type="entry name" value="P-loop containing nucleoside triphosphate hydrolases"/>
    <property type="match status" value="1"/>
</dbReference>
<accession>A0ABW0QAP7</accession>
<sequence>MRASAIEGLLAMSSSSSNRLAIIVMGVCGCGKSTFAAALAAERGLDLIDGDDLHGESAIAKMTRGEPLTDDDRWPWLDNVAAALADSVRSPRGIVIACSALRRSYRDRIRAGSSGDLRFVFLDAARELIEARMQQRRGHFMPQSLVESQFRTLEHPTAVETDVVTIPAHLPLGAALKLAITKLSV</sequence>
<evidence type="ECO:0000313" key="10">
    <source>
        <dbReference type="EMBL" id="MFC5521733.1"/>
    </source>
</evidence>
<comment type="catalytic activity">
    <reaction evidence="8 9">
        <text>D-gluconate + ATP = 6-phospho-D-gluconate + ADP + H(+)</text>
        <dbReference type="Rhea" id="RHEA:19433"/>
        <dbReference type="ChEBI" id="CHEBI:15378"/>
        <dbReference type="ChEBI" id="CHEBI:18391"/>
        <dbReference type="ChEBI" id="CHEBI:30616"/>
        <dbReference type="ChEBI" id="CHEBI:58759"/>
        <dbReference type="ChEBI" id="CHEBI:456216"/>
        <dbReference type="EC" id="2.7.1.12"/>
    </reaction>
</comment>
<keyword evidence="6 9" id="KW-0418">Kinase</keyword>
<proteinExistence type="inferred from homology"/>
<evidence type="ECO:0000256" key="8">
    <source>
        <dbReference type="ARBA" id="ARBA00048090"/>
    </source>
</evidence>
<keyword evidence="5 9" id="KW-0547">Nucleotide-binding</keyword>
<reference evidence="11" key="1">
    <citation type="journal article" date="2019" name="Int. J. Syst. Evol. Microbiol.">
        <title>The Global Catalogue of Microorganisms (GCM) 10K type strain sequencing project: providing services to taxonomists for standard genome sequencing and annotation.</title>
        <authorList>
            <consortium name="The Broad Institute Genomics Platform"/>
            <consortium name="The Broad Institute Genome Sequencing Center for Infectious Disease"/>
            <person name="Wu L."/>
            <person name="Ma J."/>
        </authorList>
    </citation>
    <scope>NUCLEOTIDE SEQUENCE [LARGE SCALE GENOMIC DNA]</scope>
    <source>
        <strain evidence="11">CGMCC 4.7277</strain>
    </source>
</reference>
<evidence type="ECO:0000256" key="3">
    <source>
        <dbReference type="ARBA" id="ARBA00012054"/>
    </source>
</evidence>
<protein>
    <recommendedName>
        <fullName evidence="3 9">Gluconokinase</fullName>
        <ecNumber evidence="3 9">2.7.1.12</ecNumber>
    </recommendedName>
</protein>
<name>A0ABW0QAP7_9BURK</name>
<comment type="similarity">
    <text evidence="2 9">Belongs to the gluconokinase GntK/GntV family.</text>
</comment>
<evidence type="ECO:0000256" key="2">
    <source>
        <dbReference type="ARBA" id="ARBA00008420"/>
    </source>
</evidence>
<dbReference type="PANTHER" id="PTHR43442">
    <property type="entry name" value="GLUCONOKINASE-RELATED"/>
    <property type="match status" value="1"/>
</dbReference>